<reference evidence="1" key="1">
    <citation type="submission" date="2022-10" db="EMBL/GenBank/DDBJ databases">
        <title>Culturing micro-colonial fungi from biological soil crusts in the Mojave desert and describing Neophaeococcomyces mojavensis, and introducing the new genera and species Taxawa tesnikishii.</title>
        <authorList>
            <person name="Kurbessoian T."/>
            <person name="Stajich J.E."/>
        </authorList>
    </citation>
    <scope>NUCLEOTIDE SEQUENCE</scope>
    <source>
        <strain evidence="1">JES_115</strain>
    </source>
</reference>
<evidence type="ECO:0000313" key="1">
    <source>
        <dbReference type="EMBL" id="KAJ9647032.1"/>
    </source>
</evidence>
<dbReference type="Proteomes" id="UP001172680">
    <property type="component" value="Unassembled WGS sequence"/>
</dbReference>
<organism evidence="1 2">
    <name type="scientific">Coniosporium tulheliwenetii</name>
    <dbReference type="NCBI Taxonomy" id="3383036"/>
    <lineage>
        <taxon>Eukaryota</taxon>
        <taxon>Fungi</taxon>
        <taxon>Dikarya</taxon>
        <taxon>Ascomycota</taxon>
        <taxon>Pezizomycotina</taxon>
        <taxon>Dothideomycetes</taxon>
        <taxon>Dothideomycetes incertae sedis</taxon>
        <taxon>Coniosporium</taxon>
    </lineage>
</organism>
<keyword evidence="2" id="KW-1185">Reference proteome</keyword>
<accession>A0ACC2ZHN9</accession>
<protein>
    <submittedName>
        <fullName evidence="1">Uncharacterized protein</fullName>
    </submittedName>
</protein>
<evidence type="ECO:0000313" key="2">
    <source>
        <dbReference type="Proteomes" id="UP001172680"/>
    </source>
</evidence>
<dbReference type="EMBL" id="JAPDRP010000005">
    <property type="protein sequence ID" value="KAJ9647032.1"/>
    <property type="molecule type" value="Genomic_DNA"/>
</dbReference>
<sequence length="665" mass="72593">MYTALCRKRLRHFADCCYYHRNIYRCRDYQELLPELAYPTHSRSAARERKRNQDLDINWVVTPVPYDKDGDYAVRQCGSREDRRLLKEALGELVRPKQSRQRGPGQVEQKGVLVDRGPATRSKPSLGCEEAGKSGAQNGIQSGIQSGRESGRERESAAQTARRLNDEQAGGGEEEAWDDLDAARAESGEGREKSGKGSKTIKTRKETLKETSEENPGVIAPKSRAKTFQAPTAEETTQQAAAAKARATTRKTAAPTAKTRQLKSSGTPLTLKPKATTGRKVTKATGTTKAPKQIVATKATKVTKPVSREIESVAGLRRSSRVREPTIKASDPEAPVEKFPRTTTPEPKSPALRFPSPQTPPPKPRARLALPSFKTLTSAPSPGRTATILSPRSSAITKRSTRSKSAPSSTTPTTPLRPLSQLPTHPLHSNLPPLFLPFFVLPLFLLPPLAPLPPRQNTLSAKLNRLPPTRYGRSPSSPARPATAPTPRAAPRVWVPRAGQERPHTAGAALRAQVLRTTPVGRKPLVLRASTMEEFENGVGSLGNLTPKSPGCTAGGPEGEEVGGLHRSPYDSGISPTEAVLEPRSPGKTAWSPRLREIDETKALVLEQEDVDSEMTEDAVHEVPSAEGWRAVVPESPEEMVKEANGPRQSYWEFASDWERRVDLD</sequence>
<proteinExistence type="predicted"/>
<comment type="caution">
    <text evidence="1">The sequence shown here is derived from an EMBL/GenBank/DDBJ whole genome shotgun (WGS) entry which is preliminary data.</text>
</comment>
<gene>
    <name evidence="1" type="ORF">H2199_002018</name>
</gene>
<name>A0ACC2ZHN9_9PEZI</name>